<dbReference type="GO" id="GO:0046872">
    <property type="term" value="F:metal ion binding"/>
    <property type="evidence" value="ECO:0007669"/>
    <property type="project" value="UniProtKB-KW"/>
</dbReference>
<dbReference type="InterPro" id="IPR052195">
    <property type="entry name" value="Bact_Alkyl/Aryl-Sulfatase"/>
</dbReference>
<keyword evidence="3" id="KW-0862">Zinc</keyword>
<dbReference type="PANTHER" id="PTHR43223">
    <property type="entry name" value="ALKYL/ARYL-SULFATASE"/>
    <property type="match status" value="1"/>
</dbReference>
<evidence type="ECO:0000256" key="3">
    <source>
        <dbReference type="ARBA" id="ARBA00022833"/>
    </source>
</evidence>
<dbReference type="InterPro" id="IPR038536">
    <property type="entry name" value="Alkyl/aryl-sulf_dimr_sf"/>
</dbReference>
<dbReference type="Gene3D" id="3.60.15.30">
    <property type="entry name" value="Metallo-beta-lactamase domain"/>
    <property type="match status" value="1"/>
</dbReference>
<sequence>MTAAPVDDHQDFADADRGFIAALDPPQVTADDGRIIWDAEAYRFLAGNCPDTAHEGLWRHCGLVSRQGLYEVTDGIYQARGLDLTNMTLVEGDHGVVVIDPLACAETAAAALELYRKYRGDRPVTGLIYTHSHGEHFGGGRGVLPHDHHPVPVLAPAGFLRHAVREGAYAGTAMTRRAVYLYGTQLPKGPDGQIGCGLGTTRSTGTMTLIPPTVDITRTGQEEIVDGVRMVFQLTPGTEEPAGMNFCLPAHEALCLPDNATHTLHAVLPLHGAPVRDARAWSRHLGEALALFGDEAEVAFASHHWPTWGKDRVRTLLARRRDLYAYLHDQTLRLLNEGHTATEIAEELRLPPALEQDPALHGYYGSLGHNVRAICQRYLGWFDGNPAHLWEHPPAEQSRRYVDTMGGLEATVDAGKRYAADGDLRFAATLLNHAVFADPHNLRARRELALVYERLGHGCENGTWRNFYLTGAMELRGTLAEARTPTADPDLALAPTVDQLLDSLAIRVDGPRAWSTALTLDLHLPDEDRTWHLTLSHGALTHLSSPGAPPSSGSRAADLTLTLTKPQLLGVLAGHGPGDAVQHGETGALNRLLGLVRTPDPTFPVVTP</sequence>
<dbReference type="InterPro" id="IPR044097">
    <property type="entry name" value="Bds1/SdsA1_MBL-fold"/>
</dbReference>
<dbReference type="Proteomes" id="UP000325598">
    <property type="component" value="Unassembled WGS sequence"/>
</dbReference>
<name>A0A5J4LFE3_9ACTN</name>
<dbReference type="InterPro" id="IPR029229">
    <property type="entry name" value="Alkyl_sulf_C"/>
</dbReference>
<keyword evidence="7" id="KW-1185">Reference proteome</keyword>
<dbReference type="Pfam" id="PF14864">
    <property type="entry name" value="Alkyl_sulf_C"/>
    <property type="match status" value="1"/>
</dbReference>
<dbReference type="EMBL" id="BLAG01000007">
    <property type="protein sequence ID" value="GES30156.1"/>
    <property type="molecule type" value="Genomic_DNA"/>
</dbReference>
<dbReference type="Pfam" id="PF14863">
    <property type="entry name" value="Alkyl_sulf_dimr"/>
    <property type="match status" value="1"/>
</dbReference>
<dbReference type="InterPro" id="IPR001279">
    <property type="entry name" value="Metallo-B-lactamas"/>
</dbReference>
<keyword evidence="1" id="KW-0479">Metal-binding</keyword>
<dbReference type="SMART" id="SM00849">
    <property type="entry name" value="Lactamase_B"/>
    <property type="match status" value="1"/>
</dbReference>
<evidence type="ECO:0000313" key="6">
    <source>
        <dbReference type="EMBL" id="GES30156.1"/>
    </source>
</evidence>
<evidence type="ECO:0000259" key="5">
    <source>
        <dbReference type="SMART" id="SM00849"/>
    </source>
</evidence>
<dbReference type="InterPro" id="IPR036866">
    <property type="entry name" value="RibonucZ/Hydroxyglut_hydro"/>
</dbReference>
<dbReference type="Pfam" id="PF00753">
    <property type="entry name" value="Lactamase_B"/>
    <property type="match status" value="1"/>
</dbReference>
<evidence type="ECO:0000313" key="7">
    <source>
        <dbReference type="Proteomes" id="UP000325598"/>
    </source>
</evidence>
<dbReference type="SUPFAM" id="SSF55718">
    <property type="entry name" value="SCP-like"/>
    <property type="match status" value="1"/>
</dbReference>
<dbReference type="GeneID" id="96755477"/>
<reference evidence="6 7" key="1">
    <citation type="submission" date="2019-10" db="EMBL/GenBank/DDBJ databases">
        <title>Whole genome shotgun sequence of Streptomyces angustmyceticus NBRC 3934.</title>
        <authorList>
            <person name="Hosoyama A."/>
            <person name="Ichikawa N."/>
            <person name="Kimura A."/>
            <person name="Kitahashi Y."/>
            <person name="Komaki H."/>
            <person name="Uohara A."/>
        </authorList>
    </citation>
    <scope>NUCLEOTIDE SEQUENCE [LARGE SCALE GENOMIC DNA]</scope>
    <source>
        <strain evidence="6 7">NBRC 3934</strain>
    </source>
</reference>
<protein>
    <submittedName>
        <fullName evidence="6">Alkyl sulfatase</fullName>
    </submittedName>
</protein>
<dbReference type="Gene3D" id="1.25.40.880">
    <property type="entry name" value="Alkyl sulfatase, dimerisation domain"/>
    <property type="match status" value="1"/>
</dbReference>
<evidence type="ECO:0000256" key="4">
    <source>
        <dbReference type="ARBA" id="ARBA00033751"/>
    </source>
</evidence>
<dbReference type="OrthoDB" id="5240502at2"/>
<dbReference type="InterPro" id="IPR029228">
    <property type="entry name" value="Alkyl_sulf_dimr"/>
</dbReference>
<comment type="similarity">
    <text evidence="4">Belongs to the metallo-beta-lactamase superfamily. Type III sulfatase family.</text>
</comment>
<gene>
    <name evidence="6" type="ORF">San01_26430</name>
</gene>
<evidence type="ECO:0000256" key="1">
    <source>
        <dbReference type="ARBA" id="ARBA00022723"/>
    </source>
</evidence>
<dbReference type="CDD" id="cd07710">
    <property type="entry name" value="arylsulfatase_Sdsa1-like_MBL-fold"/>
    <property type="match status" value="1"/>
</dbReference>
<dbReference type="GO" id="GO:0018741">
    <property type="term" value="F:linear primary-alkylsulfatase activity"/>
    <property type="evidence" value="ECO:0007669"/>
    <property type="project" value="InterPro"/>
</dbReference>
<dbReference type="AlphaFoldDB" id="A0A5J4LFE3"/>
<dbReference type="GO" id="GO:0046983">
    <property type="term" value="F:protein dimerization activity"/>
    <property type="evidence" value="ECO:0007669"/>
    <property type="project" value="InterPro"/>
</dbReference>
<organism evidence="6 7">
    <name type="scientific">Streptomyces angustmyceticus</name>
    <dbReference type="NCBI Taxonomy" id="285578"/>
    <lineage>
        <taxon>Bacteria</taxon>
        <taxon>Bacillati</taxon>
        <taxon>Actinomycetota</taxon>
        <taxon>Actinomycetes</taxon>
        <taxon>Kitasatosporales</taxon>
        <taxon>Streptomycetaceae</taxon>
        <taxon>Streptomyces</taxon>
    </lineage>
</organism>
<feature type="domain" description="Metallo-beta-lactamase" evidence="5">
    <location>
        <begin position="84"/>
        <end position="303"/>
    </location>
</feature>
<dbReference type="RefSeq" id="WP_086719009.1">
    <property type="nucleotide sequence ID" value="NZ_BLAG01000007.1"/>
</dbReference>
<evidence type="ECO:0000256" key="2">
    <source>
        <dbReference type="ARBA" id="ARBA00022801"/>
    </source>
</evidence>
<dbReference type="SUPFAM" id="SSF56281">
    <property type="entry name" value="Metallo-hydrolase/oxidoreductase"/>
    <property type="match status" value="1"/>
</dbReference>
<dbReference type="PANTHER" id="PTHR43223:SF1">
    <property type="entry name" value="ALKYL_ARYL-SULFATASE BDS1"/>
    <property type="match status" value="1"/>
</dbReference>
<dbReference type="InterPro" id="IPR036527">
    <property type="entry name" value="SCP2_sterol-bd_dom_sf"/>
</dbReference>
<dbReference type="GO" id="GO:0018909">
    <property type="term" value="P:dodecyl sulfate metabolic process"/>
    <property type="evidence" value="ECO:0007669"/>
    <property type="project" value="InterPro"/>
</dbReference>
<keyword evidence="2" id="KW-0378">Hydrolase</keyword>
<accession>A0A5J4LFE3</accession>
<comment type="caution">
    <text evidence="6">The sequence shown here is derived from an EMBL/GenBank/DDBJ whole genome shotgun (WGS) entry which is preliminary data.</text>
</comment>
<proteinExistence type="inferred from homology"/>
<dbReference type="Gene3D" id="3.30.1050.10">
    <property type="entry name" value="SCP2 sterol-binding domain"/>
    <property type="match status" value="1"/>
</dbReference>